<proteinExistence type="predicted"/>
<reference evidence="2 3" key="1">
    <citation type="journal article" date="2022" name="Nat. Plants">
        <title>Genomes of leafy and leafless Platanthera orchids illuminate the evolution of mycoheterotrophy.</title>
        <authorList>
            <person name="Li M.H."/>
            <person name="Liu K.W."/>
            <person name="Li Z."/>
            <person name="Lu H.C."/>
            <person name="Ye Q.L."/>
            <person name="Zhang D."/>
            <person name="Wang J.Y."/>
            <person name="Li Y.F."/>
            <person name="Zhong Z.M."/>
            <person name="Liu X."/>
            <person name="Yu X."/>
            <person name="Liu D.K."/>
            <person name="Tu X.D."/>
            <person name="Liu B."/>
            <person name="Hao Y."/>
            <person name="Liao X.Y."/>
            <person name="Jiang Y.T."/>
            <person name="Sun W.H."/>
            <person name="Chen J."/>
            <person name="Chen Y.Q."/>
            <person name="Ai Y."/>
            <person name="Zhai J.W."/>
            <person name="Wu S.S."/>
            <person name="Zhou Z."/>
            <person name="Hsiao Y.Y."/>
            <person name="Wu W.L."/>
            <person name="Chen Y.Y."/>
            <person name="Lin Y.F."/>
            <person name="Hsu J.L."/>
            <person name="Li C.Y."/>
            <person name="Wang Z.W."/>
            <person name="Zhao X."/>
            <person name="Zhong W.Y."/>
            <person name="Ma X.K."/>
            <person name="Ma L."/>
            <person name="Huang J."/>
            <person name="Chen G.Z."/>
            <person name="Huang M.Z."/>
            <person name="Huang L."/>
            <person name="Peng D.H."/>
            <person name="Luo Y.B."/>
            <person name="Zou S.Q."/>
            <person name="Chen S.P."/>
            <person name="Lan S."/>
            <person name="Tsai W.C."/>
            <person name="Van de Peer Y."/>
            <person name="Liu Z.J."/>
        </authorList>
    </citation>
    <scope>NUCLEOTIDE SEQUENCE [LARGE SCALE GENOMIC DNA]</scope>
    <source>
        <strain evidence="2">Lor288</strain>
    </source>
</reference>
<organism evidence="2 3">
    <name type="scientific">Platanthera guangdongensis</name>
    <dbReference type="NCBI Taxonomy" id="2320717"/>
    <lineage>
        <taxon>Eukaryota</taxon>
        <taxon>Viridiplantae</taxon>
        <taxon>Streptophyta</taxon>
        <taxon>Embryophyta</taxon>
        <taxon>Tracheophyta</taxon>
        <taxon>Spermatophyta</taxon>
        <taxon>Magnoliopsida</taxon>
        <taxon>Liliopsida</taxon>
        <taxon>Asparagales</taxon>
        <taxon>Orchidaceae</taxon>
        <taxon>Orchidoideae</taxon>
        <taxon>Orchideae</taxon>
        <taxon>Orchidinae</taxon>
        <taxon>Platanthera</taxon>
    </lineage>
</organism>
<dbReference type="Gene3D" id="3.40.50.2000">
    <property type="entry name" value="Glycogen Phosphorylase B"/>
    <property type="match status" value="1"/>
</dbReference>
<dbReference type="Pfam" id="PF04101">
    <property type="entry name" value="Glyco_tran_28_C"/>
    <property type="match status" value="1"/>
</dbReference>
<evidence type="ECO:0000313" key="3">
    <source>
        <dbReference type="Proteomes" id="UP001412067"/>
    </source>
</evidence>
<dbReference type="PANTHER" id="PTHR21015">
    <property type="entry name" value="UDP-N-ACETYLGLUCOSAMINE--N-ACETYLMURAMYL-(PENTAPEPTIDE) PYROPHOSPHORYL-UNDECAPRENOL N-ACETYLGLUCOSAMINE TRANSFERASE 1"/>
    <property type="match status" value="1"/>
</dbReference>
<keyword evidence="3" id="KW-1185">Reference proteome</keyword>
<protein>
    <recommendedName>
        <fullName evidence="1">Glycosyl transferase family 28 C-terminal domain-containing protein</fullName>
    </recommendedName>
</protein>
<dbReference type="Proteomes" id="UP001412067">
    <property type="component" value="Unassembled WGS sequence"/>
</dbReference>
<accession>A0ABR2M0G9</accession>
<dbReference type="SUPFAM" id="SSF53756">
    <property type="entry name" value="UDP-Glycosyltransferase/glycogen phosphorylase"/>
    <property type="match status" value="1"/>
</dbReference>
<gene>
    <name evidence="2" type="ORF">KSP40_PGU000712</name>
</gene>
<evidence type="ECO:0000313" key="2">
    <source>
        <dbReference type="EMBL" id="KAK8955511.1"/>
    </source>
</evidence>
<dbReference type="InterPro" id="IPR007235">
    <property type="entry name" value="Glyco_trans_28_C"/>
</dbReference>
<feature type="domain" description="Glycosyl transferase family 28 C-terminal" evidence="1">
    <location>
        <begin position="13"/>
        <end position="91"/>
    </location>
</feature>
<dbReference type="PANTHER" id="PTHR21015:SF22">
    <property type="entry name" value="GLYCOSYLTRANSFERASE"/>
    <property type="match status" value="1"/>
</dbReference>
<dbReference type="EMBL" id="JBBWWR010000013">
    <property type="protein sequence ID" value="KAK8955511.1"/>
    <property type="molecule type" value="Genomic_DNA"/>
</dbReference>
<evidence type="ECO:0000259" key="1">
    <source>
        <dbReference type="Pfam" id="PF04101"/>
    </source>
</evidence>
<sequence length="196" mass="20952">MDICYDMLAENGHAMELAYASADLIVSRAGAMTCTEVLTAGKPSILIPSPTAIDDHQTKNVYATTDIAGAQVLTEDELDSTILKTVINNVLDAVRTRELIIMDAIIQQSSNTPVEPSSGDERGGEILSGLLGARTVTSSMHGQQQRSLGTEPLYFPRDKSLVCGNPHWLSGDSGGMSQAEARLHFFPESGGTDLEE</sequence>
<name>A0ABR2M0G9_9ASPA</name>
<comment type="caution">
    <text evidence="2">The sequence shown here is derived from an EMBL/GenBank/DDBJ whole genome shotgun (WGS) entry which is preliminary data.</text>
</comment>